<dbReference type="PANTHER" id="PTHR24317:SF7">
    <property type="entry name" value="PEROXISOMAL TRANS-2-ENOYL-COA REDUCTASE"/>
    <property type="match status" value="1"/>
</dbReference>
<evidence type="ECO:0000256" key="10">
    <source>
        <dbReference type="ARBA" id="ARBA00023160"/>
    </source>
</evidence>
<proteinExistence type="predicted"/>
<evidence type="ECO:0000256" key="16">
    <source>
        <dbReference type="ARBA" id="ARBA00048686"/>
    </source>
</evidence>
<evidence type="ECO:0000256" key="19">
    <source>
        <dbReference type="ARBA" id="ARBA00049386"/>
    </source>
</evidence>
<keyword evidence="21" id="KW-1185">Reference proteome</keyword>
<comment type="subcellular location">
    <subcellularLocation>
        <location evidence="1">Peroxisome</location>
    </subcellularLocation>
</comment>
<evidence type="ECO:0000256" key="8">
    <source>
        <dbReference type="ARBA" id="ARBA00023098"/>
    </source>
</evidence>
<dbReference type="PRINTS" id="PR00080">
    <property type="entry name" value="SDRFAMILY"/>
</dbReference>
<evidence type="ECO:0000256" key="15">
    <source>
        <dbReference type="ARBA" id="ARBA00047570"/>
    </source>
</evidence>
<dbReference type="InterPro" id="IPR052388">
    <property type="entry name" value="Peroxisomal_t2-enoyl-CoA_red"/>
</dbReference>
<dbReference type="Gene3D" id="3.40.50.720">
    <property type="entry name" value="NAD(P)-binding Rossmann-like Domain"/>
    <property type="match status" value="1"/>
</dbReference>
<evidence type="ECO:0000256" key="12">
    <source>
        <dbReference type="ARBA" id="ARBA00038622"/>
    </source>
</evidence>
<keyword evidence="8" id="KW-0443">Lipid metabolism</keyword>
<dbReference type="InterPro" id="IPR002347">
    <property type="entry name" value="SDR_fam"/>
</dbReference>
<comment type="catalytic activity">
    <reaction evidence="18">
        <text>a (2E)-enoyl-CoA + NADPH + H(+) = a 2,3-saturated acyl-CoA + NADP(+)</text>
        <dbReference type="Rhea" id="RHEA:33763"/>
        <dbReference type="ChEBI" id="CHEBI:15378"/>
        <dbReference type="ChEBI" id="CHEBI:57783"/>
        <dbReference type="ChEBI" id="CHEBI:58349"/>
        <dbReference type="ChEBI" id="CHEBI:58856"/>
        <dbReference type="ChEBI" id="CHEBI:65111"/>
        <dbReference type="EC" id="1.3.1.38"/>
    </reaction>
    <physiologicalReaction direction="left-to-right" evidence="18">
        <dbReference type="Rhea" id="RHEA:33764"/>
    </physiologicalReaction>
</comment>
<keyword evidence="7" id="KW-0560">Oxidoreductase</keyword>
<dbReference type="RefSeq" id="XP_012941042.1">
    <property type="nucleotide sequence ID" value="XM_013085588.2"/>
</dbReference>
<dbReference type="PANTHER" id="PTHR24317">
    <property type="entry name" value="PEROXISOMAL TRANS-2-ENOYL-COA REDUCTASE"/>
    <property type="match status" value="1"/>
</dbReference>
<comment type="subunit">
    <text evidence="12">Interacts with PEX5, probably required to target it into peroxisomes.</text>
</comment>
<gene>
    <name evidence="22" type="primary">LOC101854031</name>
</gene>
<dbReference type="Pfam" id="PF13561">
    <property type="entry name" value="adh_short_C2"/>
    <property type="match status" value="1"/>
</dbReference>
<dbReference type="GeneID" id="101854031"/>
<dbReference type="InterPro" id="IPR036291">
    <property type="entry name" value="NAD(P)-bd_dom_sf"/>
</dbReference>
<keyword evidence="6" id="KW-0521">NADP</keyword>
<keyword evidence="4" id="KW-0597">Phosphoprotein</keyword>
<comment type="catalytic activity">
    <reaction evidence="17">
        <text>(2E)-hexenoyl-CoA + NADPH + H(+) = hexanoyl-CoA + NADP(+)</text>
        <dbReference type="Rhea" id="RHEA:44956"/>
        <dbReference type="ChEBI" id="CHEBI:15378"/>
        <dbReference type="ChEBI" id="CHEBI:57783"/>
        <dbReference type="ChEBI" id="CHEBI:58349"/>
        <dbReference type="ChEBI" id="CHEBI:62077"/>
        <dbReference type="ChEBI" id="CHEBI:62620"/>
    </reaction>
    <physiologicalReaction direction="left-to-right" evidence="17">
        <dbReference type="Rhea" id="RHEA:44957"/>
    </physiologicalReaction>
</comment>
<evidence type="ECO:0000256" key="5">
    <source>
        <dbReference type="ARBA" id="ARBA00022832"/>
    </source>
</evidence>
<evidence type="ECO:0000313" key="21">
    <source>
        <dbReference type="Proteomes" id="UP000694888"/>
    </source>
</evidence>
<reference evidence="22" key="1">
    <citation type="submission" date="2025-08" db="UniProtKB">
        <authorList>
            <consortium name="RefSeq"/>
        </authorList>
    </citation>
    <scope>IDENTIFICATION</scope>
</reference>
<comment type="catalytic activity">
    <reaction evidence="15">
        <text>(2E)-dodecenoyl-CoA + NADPH + H(+) = dodecanoyl-CoA + NADP(+)</text>
        <dbReference type="Rhea" id="RHEA:44964"/>
        <dbReference type="ChEBI" id="CHEBI:15378"/>
        <dbReference type="ChEBI" id="CHEBI:57330"/>
        <dbReference type="ChEBI" id="CHEBI:57375"/>
        <dbReference type="ChEBI" id="CHEBI:57783"/>
        <dbReference type="ChEBI" id="CHEBI:58349"/>
    </reaction>
    <physiologicalReaction direction="left-to-right" evidence="15">
        <dbReference type="Rhea" id="RHEA:44965"/>
    </physiologicalReaction>
</comment>
<evidence type="ECO:0000256" key="14">
    <source>
        <dbReference type="ARBA" id="ARBA00041063"/>
    </source>
</evidence>
<evidence type="ECO:0000256" key="18">
    <source>
        <dbReference type="ARBA" id="ARBA00049251"/>
    </source>
</evidence>
<name>A0ABM1A571_APLCA</name>
<comment type="catalytic activity">
    <reaction evidence="20">
        <text>(2E)-octenoyl-CoA + NADPH + H(+) = octanoyl-CoA + NADP(+)</text>
        <dbReference type="Rhea" id="RHEA:44952"/>
        <dbReference type="ChEBI" id="CHEBI:15378"/>
        <dbReference type="ChEBI" id="CHEBI:57386"/>
        <dbReference type="ChEBI" id="CHEBI:57783"/>
        <dbReference type="ChEBI" id="CHEBI:58349"/>
        <dbReference type="ChEBI" id="CHEBI:62242"/>
    </reaction>
    <physiologicalReaction direction="left-to-right" evidence="20">
        <dbReference type="Rhea" id="RHEA:44953"/>
    </physiologicalReaction>
</comment>
<dbReference type="SUPFAM" id="SSF51735">
    <property type="entry name" value="NAD(P)-binding Rossmann-fold domains"/>
    <property type="match status" value="1"/>
</dbReference>
<evidence type="ECO:0000256" key="4">
    <source>
        <dbReference type="ARBA" id="ARBA00022553"/>
    </source>
</evidence>
<keyword evidence="3" id="KW-0444">Lipid biosynthesis</keyword>
<evidence type="ECO:0000256" key="3">
    <source>
        <dbReference type="ARBA" id="ARBA00022516"/>
    </source>
</evidence>
<comment type="catalytic activity">
    <reaction evidence="16">
        <text>(2E)-tetradecenoyl-CoA + NADPH + H(+) = tetradecanoyl-CoA + NADP(+)</text>
        <dbReference type="Rhea" id="RHEA:44968"/>
        <dbReference type="ChEBI" id="CHEBI:15378"/>
        <dbReference type="ChEBI" id="CHEBI:57385"/>
        <dbReference type="ChEBI" id="CHEBI:57783"/>
        <dbReference type="ChEBI" id="CHEBI:58349"/>
        <dbReference type="ChEBI" id="CHEBI:61405"/>
    </reaction>
    <physiologicalReaction direction="left-to-right" evidence="16">
        <dbReference type="Rhea" id="RHEA:44969"/>
    </physiologicalReaction>
</comment>
<evidence type="ECO:0000256" key="2">
    <source>
        <dbReference type="ARBA" id="ARBA00005189"/>
    </source>
</evidence>
<protein>
    <recommendedName>
        <fullName evidence="14">Peroxisomal trans-2-enoyl-CoA reductase</fullName>
        <ecNumber evidence="13">1.3.1.38</ecNumber>
    </recommendedName>
</protein>
<evidence type="ECO:0000256" key="7">
    <source>
        <dbReference type="ARBA" id="ARBA00023002"/>
    </source>
</evidence>
<comment type="pathway">
    <text evidence="2">Lipid metabolism.</text>
</comment>
<evidence type="ECO:0000256" key="11">
    <source>
        <dbReference type="ARBA" id="ARBA00037124"/>
    </source>
</evidence>
<dbReference type="PRINTS" id="PR00081">
    <property type="entry name" value="GDHRDH"/>
</dbReference>
<evidence type="ECO:0000256" key="17">
    <source>
        <dbReference type="ARBA" id="ARBA00049108"/>
    </source>
</evidence>
<organism evidence="21 22">
    <name type="scientific">Aplysia californica</name>
    <name type="common">California sea hare</name>
    <dbReference type="NCBI Taxonomy" id="6500"/>
    <lineage>
        <taxon>Eukaryota</taxon>
        <taxon>Metazoa</taxon>
        <taxon>Spiralia</taxon>
        <taxon>Lophotrochozoa</taxon>
        <taxon>Mollusca</taxon>
        <taxon>Gastropoda</taxon>
        <taxon>Heterobranchia</taxon>
        <taxon>Euthyneura</taxon>
        <taxon>Tectipleura</taxon>
        <taxon>Aplysiida</taxon>
        <taxon>Aplysioidea</taxon>
        <taxon>Aplysiidae</taxon>
        <taxon>Aplysia</taxon>
    </lineage>
</organism>
<evidence type="ECO:0000256" key="1">
    <source>
        <dbReference type="ARBA" id="ARBA00004275"/>
    </source>
</evidence>
<evidence type="ECO:0000256" key="6">
    <source>
        <dbReference type="ARBA" id="ARBA00022857"/>
    </source>
</evidence>
<sequence>MKVTSVFRPDLFAGKAAIVTGGGTGIGKAITYELLYLGCNVMIASRKLERLEEAAKDMRKWLSETGRKNRLEFMVCNIRKVESVQELVSTSLKTFGRLDFLVNNGGGQFISPSADISLKGFTAVVETNLTGTFLMSKEVFTQWMRDHGGSIVNITMDMWKGYPMMSHSGAARAGVDNLTKSLALEWISNGVRVNSVAPGSSIYSETAAANYGSADIFEAVRLQVPAQRLGTVEEVSTVVCFLLSPSASFVSGVAVPVDAAHSLYMQPSFRVPEHQNMPEYTWEKDLAEQQRSTLGSASKGQVKAKL</sequence>
<accession>A0ABM1A571</accession>
<comment type="function">
    <text evidence="11">Participates in chain elongation of fatty acids. Catalyzes the reduction of trans-2-enoyl-CoAs of varying chain lengths from 6:1 to 16:1, having maximum activity with 10:1 CoA. Has no 2,4-dienoyl-CoA reductase activity.</text>
</comment>
<evidence type="ECO:0000256" key="20">
    <source>
        <dbReference type="ARBA" id="ARBA00049559"/>
    </source>
</evidence>
<keyword evidence="9" id="KW-0576">Peroxisome</keyword>
<evidence type="ECO:0000256" key="13">
    <source>
        <dbReference type="ARBA" id="ARBA00038849"/>
    </source>
</evidence>
<evidence type="ECO:0000313" key="22">
    <source>
        <dbReference type="RefSeq" id="XP_012941042.1"/>
    </source>
</evidence>
<evidence type="ECO:0000256" key="9">
    <source>
        <dbReference type="ARBA" id="ARBA00023140"/>
    </source>
</evidence>
<dbReference type="Proteomes" id="UP000694888">
    <property type="component" value="Unplaced"/>
</dbReference>
<keyword evidence="10" id="KW-0275">Fatty acid biosynthesis</keyword>
<dbReference type="EC" id="1.3.1.38" evidence="13"/>
<keyword evidence="5" id="KW-0276">Fatty acid metabolism</keyword>
<comment type="catalytic activity">
    <reaction evidence="19">
        <text>(2E)-decenoyl-CoA + NADPH + H(+) = decanoyl-CoA + NADP(+)</text>
        <dbReference type="Rhea" id="RHEA:44960"/>
        <dbReference type="ChEBI" id="CHEBI:15378"/>
        <dbReference type="ChEBI" id="CHEBI:57783"/>
        <dbReference type="ChEBI" id="CHEBI:58349"/>
        <dbReference type="ChEBI" id="CHEBI:61406"/>
        <dbReference type="ChEBI" id="CHEBI:61430"/>
    </reaction>
    <physiologicalReaction direction="left-to-right" evidence="19">
        <dbReference type="Rhea" id="RHEA:44961"/>
    </physiologicalReaction>
</comment>